<keyword evidence="1" id="KW-0812">Transmembrane</keyword>
<keyword evidence="1" id="KW-1133">Transmembrane helix</keyword>
<proteinExistence type="predicted"/>
<evidence type="ECO:0000256" key="1">
    <source>
        <dbReference type="SAM" id="Phobius"/>
    </source>
</evidence>
<evidence type="ECO:0000313" key="2">
    <source>
        <dbReference type="EMBL" id="QHU15296.1"/>
    </source>
</evidence>
<organism evidence="2">
    <name type="scientific">viral metagenome</name>
    <dbReference type="NCBI Taxonomy" id="1070528"/>
    <lineage>
        <taxon>unclassified sequences</taxon>
        <taxon>metagenomes</taxon>
        <taxon>organismal metagenomes</taxon>
    </lineage>
</organism>
<keyword evidence="1" id="KW-0472">Membrane</keyword>
<reference evidence="2" key="1">
    <citation type="journal article" date="2020" name="Nature">
        <title>Giant virus diversity and host interactions through global metagenomics.</title>
        <authorList>
            <person name="Schulz F."/>
            <person name="Roux S."/>
            <person name="Paez-Espino D."/>
            <person name="Jungbluth S."/>
            <person name="Walsh D.A."/>
            <person name="Denef V.J."/>
            <person name="McMahon K.D."/>
            <person name="Konstantinidis K.T."/>
            <person name="Eloe-Fadrosh E.A."/>
            <person name="Kyrpides N.C."/>
            <person name="Woyke T."/>
        </authorList>
    </citation>
    <scope>NUCLEOTIDE SEQUENCE</scope>
    <source>
        <strain evidence="2">GVMAG-S-1103017-68</strain>
    </source>
</reference>
<sequence>MLLEFASWVDLHISTSLLLSMFGLLCVTILVAQYFALVYFAEQRVQGDCDTSRQCGAGFVCGFNREYNRKMCHRAGAVLCSAKPDDLRACTVGGTCPCANDTPFACKSVKYPTLEYSGAAPALDFQASHVPVANHTGCGSARGMVVSLTQSAVTVVNPGVGYQKNCILTAKADNTEVILKVTSVSGYPYGIISSGKNTAIPPTTGNHGWCLPEYDSANEVDCKTGNGGMSILREELSGKYTWGCQCLAPNMFTQVSDTTACVVAGDDLCSGPMKGRFFADTGRSCKLSTDCERGEVCTDDDKECQNGAACSCKTPDLSSQRVDRDTGFTQGFCVCRAGLSYVSRPSSVSDQLTFDKLCLPGDTCFPGKIDGQYCTCGKGLIASPHPVHALPHSRFNPSGELYCLVDPCAPHGQAVYKDDKWTCNCNPGYITKTYTDGTVNLISSTCFSPCGANICAEGTRSKPNACKIDKGAPVCTVCACPYCNKGTDKCYITSNDGKRVPYEGQMCDGQISGKSKLGQTCKHDSDCCPGARCDNSWNWWKGDRDQGYCTQK</sequence>
<name>A0A6C0KDU3_9ZZZZ</name>
<feature type="transmembrane region" description="Helical" evidence="1">
    <location>
        <begin position="21"/>
        <end position="41"/>
    </location>
</feature>
<dbReference type="AlphaFoldDB" id="A0A6C0KDU3"/>
<protein>
    <submittedName>
        <fullName evidence="2">Uncharacterized protein</fullName>
    </submittedName>
</protein>
<dbReference type="EMBL" id="MN740854">
    <property type="protein sequence ID" value="QHU15296.1"/>
    <property type="molecule type" value="Genomic_DNA"/>
</dbReference>
<accession>A0A6C0KDU3</accession>